<dbReference type="EMBL" id="CP065682">
    <property type="protein sequence ID" value="QPS34036.1"/>
    <property type="molecule type" value="Genomic_DNA"/>
</dbReference>
<evidence type="ECO:0000256" key="1">
    <source>
        <dbReference type="ARBA" id="ARBA00022676"/>
    </source>
</evidence>
<dbReference type="SUPFAM" id="SSF53756">
    <property type="entry name" value="UDP-Glycosyltransferase/glycogen phosphorylase"/>
    <property type="match status" value="1"/>
</dbReference>
<reference evidence="6 8" key="2">
    <citation type="submission" date="2019-02" db="EMBL/GenBank/DDBJ databases">
        <authorList>
            <consortium name="Pathogen Informatics"/>
        </authorList>
    </citation>
    <scope>NUCLEOTIDE SEQUENCE [LARGE SCALE GENOMIC DNA]</scope>
    <source>
        <strain evidence="6 8">3012STDY7078520</strain>
    </source>
</reference>
<dbReference type="EMBL" id="NCWY01000009">
    <property type="protein sequence ID" value="PAK95076.1"/>
    <property type="molecule type" value="Genomic_DNA"/>
</dbReference>
<evidence type="ECO:0000313" key="6">
    <source>
        <dbReference type="EMBL" id="VEW13637.1"/>
    </source>
</evidence>
<keyword evidence="1 6" id="KW-0328">Glycosyltransferase</keyword>
<dbReference type="Proteomes" id="UP000216867">
    <property type="component" value="Unassembled WGS sequence"/>
</dbReference>
<evidence type="ECO:0000313" key="4">
    <source>
        <dbReference type="EMBL" id="PAK95076.1"/>
    </source>
</evidence>
<dbReference type="GO" id="GO:0016757">
    <property type="term" value="F:glycosyltransferase activity"/>
    <property type="evidence" value="ECO:0007669"/>
    <property type="project" value="UniProtKB-KW"/>
</dbReference>
<dbReference type="AlphaFoldDB" id="A0A269ZDP5"/>
<protein>
    <submittedName>
        <fullName evidence="6">GDP-mannose-dependent alpha-(1-6)-phosphatidylinositol monomannoside mannosyltransferase</fullName>
        <ecNumber evidence="6">2.4.1.57</ecNumber>
    </submittedName>
    <submittedName>
        <fullName evidence="4 5">Glycosyltransferase</fullName>
    </submittedName>
</protein>
<dbReference type="Pfam" id="PF13439">
    <property type="entry name" value="Glyco_transf_4"/>
    <property type="match status" value="1"/>
</dbReference>
<dbReference type="PANTHER" id="PTHR12526">
    <property type="entry name" value="GLYCOSYLTRANSFERASE"/>
    <property type="match status" value="1"/>
</dbReference>
<evidence type="ECO:0000313" key="5">
    <source>
        <dbReference type="EMBL" id="QPS34036.1"/>
    </source>
</evidence>
<evidence type="ECO:0000313" key="9">
    <source>
        <dbReference type="Proteomes" id="UP000594979"/>
    </source>
</evidence>
<dbReference type="Proteomes" id="UP000594979">
    <property type="component" value="Chromosome"/>
</dbReference>
<organism evidence="4 7">
    <name type="scientific">Brevibacterium casei</name>
    <dbReference type="NCBI Taxonomy" id="33889"/>
    <lineage>
        <taxon>Bacteria</taxon>
        <taxon>Bacillati</taxon>
        <taxon>Actinomycetota</taxon>
        <taxon>Actinomycetes</taxon>
        <taxon>Micrococcales</taxon>
        <taxon>Brevibacteriaceae</taxon>
        <taxon>Brevibacterium</taxon>
    </lineage>
</organism>
<dbReference type="InterPro" id="IPR028098">
    <property type="entry name" value="Glyco_trans_4-like_N"/>
</dbReference>
<evidence type="ECO:0000313" key="8">
    <source>
        <dbReference type="Proteomes" id="UP000386281"/>
    </source>
</evidence>
<feature type="domain" description="Glycosyltransferase subfamily 4-like N-terminal" evidence="3">
    <location>
        <begin position="19"/>
        <end position="189"/>
    </location>
</feature>
<name>A0A269ZDP5_9MICO</name>
<keyword evidence="2 4" id="KW-0808">Transferase</keyword>
<dbReference type="EMBL" id="CAACXN010000015">
    <property type="protein sequence ID" value="VEW13637.1"/>
    <property type="molecule type" value="Genomic_DNA"/>
</dbReference>
<proteinExistence type="predicted"/>
<dbReference type="Gene3D" id="3.40.50.2000">
    <property type="entry name" value="Glycogen Phosphorylase B"/>
    <property type="match status" value="2"/>
</dbReference>
<dbReference type="EC" id="2.4.1.57" evidence="6"/>
<sequence>MRIAYVLLDPGIGIFGTKGASVHAQEVIRSFRALGHEVTVFCTRTDDAVPADLADLDVVRLELPAGLERGGREIALLRVSDLLADLVAGEHTGIDVVYERYSLFSTAGARISEHLGVPLLLEVNAPLIDEQRTHRGLVHDDHAVRATAVSFGQAARLVCVSEAVAEWVHRDYPGLDDVAVVPNGVNTDRIVPGTRGPGDQAPDAPVHIGFVGTLKPWHGTDRLLRAAAGLRGAFHLDIVGHGPEAEALARLADDLDLGERVTFHGAVAPADVPAHLRGFDIASAPYPGGPNYFSPLKVYEYMAAGLPTVASAVGALPDLIAGTGTGLLVPPDDLAALTEALQSLIDDPALRTRMGEAARAEALARHSWTSRCRDILDPVLLETA</sequence>
<dbReference type="Pfam" id="PF13692">
    <property type="entry name" value="Glyco_trans_1_4"/>
    <property type="match status" value="1"/>
</dbReference>
<reference evidence="5 9" key="3">
    <citation type="submission" date="2020-12" db="EMBL/GenBank/DDBJ databases">
        <title>FDA dAtabase for Regulatory Grade micrObial Sequences (FDA-ARGOS): Supporting development and validation of Infectious Disease Dx tests.</title>
        <authorList>
            <person name="Sproer C."/>
            <person name="Gronow S."/>
            <person name="Severitt S."/>
            <person name="Schroder I."/>
            <person name="Tallon L."/>
            <person name="Sadzewicz L."/>
            <person name="Zhao X."/>
            <person name="Boylan J."/>
            <person name="Ott S."/>
            <person name="Bowen H."/>
            <person name="Vavikolanu K."/>
            <person name="Mehta A."/>
            <person name="Aluvathingal J."/>
            <person name="Nadendla S."/>
            <person name="Lowell S."/>
            <person name="Myers T."/>
            <person name="Yan Y."/>
            <person name="Sichtig H."/>
        </authorList>
    </citation>
    <scope>NUCLEOTIDE SEQUENCE [LARGE SCALE GENOMIC DNA]</scope>
    <source>
        <strain evidence="5 9">FDAARGOS_902</strain>
    </source>
</reference>
<evidence type="ECO:0000256" key="2">
    <source>
        <dbReference type="ARBA" id="ARBA00022679"/>
    </source>
</evidence>
<accession>A0A269ZDP5</accession>
<dbReference type="KEGG" id="bcau:I6G59_01440"/>
<gene>
    <name evidence="6" type="primary">pimB_2</name>
    <name evidence="4" type="ORF">B8X04_11325</name>
    <name evidence="5" type="ORF">I6G59_01440</name>
    <name evidence="6" type="ORF">NCTC12391_01876</name>
</gene>
<evidence type="ECO:0000259" key="3">
    <source>
        <dbReference type="Pfam" id="PF13439"/>
    </source>
</evidence>
<evidence type="ECO:0000313" key="7">
    <source>
        <dbReference type="Proteomes" id="UP000216867"/>
    </source>
</evidence>
<reference evidence="4 7" key="1">
    <citation type="submission" date="2017-04" db="EMBL/GenBank/DDBJ databases">
        <title>Kefir bacterial isolates.</title>
        <authorList>
            <person name="Kim Y."/>
            <person name="Blasche S."/>
            <person name="Patil K.R."/>
        </authorList>
    </citation>
    <scope>NUCLEOTIDE SEQUENCE [LARGE SCALE GENOMIC DNA]</scope>
    <source>
        <strain evidence="4 7">OG2</strain>
    </source>
</reference>
<dbReference type="Proteomes" id="UP000386281">
    <property type="component" value="Unassembled WGS sequence"/>
</dbReference>
<dbReference type="CDD" id="cd03801">
    <property type="entry name" value="GT4_PimA-like"/>
    <property type="match status" value="1"/>
</dbReference>
<dbReference type="RefSeq" id="WP_095376341.1">
    <property type="nucleotide sequence ID" value="NZ_CAACXN010000015.1"/>
</dbReference>